<dbReference type="CDD" id="cd00093">
    <property type="entry name" value="HTH_XRE"/>
    <property type="match status" value="1"/>
</dbReference>
<dbReference type="InterPro" id="IPR024747">
    <property type="entry name" value="Pyridox_Oxase-rel"/>
</dbReference>
<dbReference type="InterPro" id="IPR001387">
    <property type="entry name" value="Cro/C1-type_HTH"/>
</dbReference>
<comment type="caution">
    <text evidence="2">The sequence shown here is derived from an EMBL/GenBank/DDBJ whole genome shotgun (WGS) entry which is preliminary data.</text>
</comment>
<name>A0ABV2YWV0_9ACTN</name>
<organism evidence="2 3">
    <name type="scientific">Streptomyces catenulae</name>
    <dbReference type="NCBI Taxonomy" id="66875"/>
    <lineage>
        <taxon>Bacteria</taxon>
        <taxon>Bacillati</taxon>
        <taxon>Actinomycetota</taxon>
        <taxon>Actinomycetes</taxon>
        <taxon>Kitasatosporales</taxon>
        <taxon>Streptomycetaceae</taxon>
        <taxon>Streptomyces</taxon>
    </lineage>
</organism>
<feature type="domain" description="HTH cro/C1-type" evidence="1">
    <location>
        <begin position="23"/>
        <end position="77"/>
    </location>
</feature>
<dbReference type="Gene3D" id="2.30.110.10">
    <property type="entry name" value="Electron Transport, Fmn-binding Protein, Chain A"/>
    <property type="match status" value="1"/>
</dbReference>
<evidence type="ECO:0000313" key="3">
    <source>
        <dbReference type="Proteomes" id="UP001550853"/>
    </source>
</evidence>
<accession>A0ABV2YWV0</accession>
<evidence type="ECO:0000259" key="1">
    <source>
        <dbReference type="PROSITE" id="PS50943"/>
    </source>
</evidence>
<gene>
    <name evidence="2" type="ORF">AB0E61_07445</name>
</gene>
<dbReference type="Gene3D" id="1.10.260.40">
    <property type="entry name" value="lambda repressor-like DNA-binding domains"/>
    <property type="match status" value="1"/>
</dbReference>
<dbReference type="RefSeq" id="WP_030278780.1">
    <property type="nucleotide sequence ID" value="NZ_JBEZVI010000004.1"/>
</dbReference>
<dbReference type="SUPFAM" id="SSF50475">
    <property type="entry name" value="FMN-binding split barrel"/>
    <property type="match status" value="1"/>
</dbReference>
<dbReference type="SMART" id="SM00530">
    <property type="entry name" value="HTH_XRE"/>
    <property type="match status" value="1"/>
</dbReference>
<dbReference type="EMBL" id="JBEZVI010000004">
    <property type="protein sequence ID" value="MEU3709921.1"/>
    <property type="molecule type" value="Genomic_DNA"/>
</dbReference>
<keyword evidence="3" id="KW-1185">Reference proteome</keyword>
<proteinExistence type="predicted"/>
<dbReference type="Pfam" id="PF01381">
    <property type="entry name" value="HTH_3"/>
    <property type="match status" value="1"/>
</dbReference>
<dbReference type="InterPro" id="IPR010982">
    <property type="entry name" value="Lambda_DNA-bd_dom_sf"/>
</dbReference>
<dbReference type="Proteomes" id="UP001550853">
    <property type="component" value="Unassembled WGS sequence"/>
</dbReference>
<evidence type="ECO:0000313" key="2">
    <source>
        <dbReference type="EMBL" id="MEU3709921.1"/>
    </source>
</evidence>
<dbReference type="Pfam" id="PF12900">
    <property type="entry name" value="Pyridox_ox_2"/>
    <property type="match status" value="1"/>
</dbReference>
<protein>
    <submittedName>
        <fullName evidence="2">Pyridoxamine 5'-phosphate oxidase family protein</fullName>
    </submittedName>
</protein>
<dbReference type="InterPro" id="IPR012349">
    <property type="entry name" value="Split_barrel_FMN-bd"/>
</dbReference>
<dbReference type="PROSITE" id="PS50943">
    <property type="entry name" value="HTH_CROC1"/>
    <property type="match status" value="1"/>
</dbReference>
<dbReference type="SUPFAM" id="SSF47413">
    <property type="entry name" value="lambda repressor-like DNA-binding domains"/>
    <property type="match status" value="1"/>
</dbReference>
<reference evidence="2 3" key="1">
    <citation type="submission" date="2024-06" db="EMBL/GenBank/DDBJ databases">
        <title>The Natural Products Discovery Center: Release of the First 8490 Sequenced Strains for Exploring Actinobacteria Biosynthetic Diversity.</title>
        <authorList>
            <person name="Kalkreuter E."/>
            <person name="Kautsar S.A."/>
            <person name="Yang D."/>
            <person name="Bader C.D."/>
            <person name="Teijaro C.N."/>
            <person name="Fluegel L."/>
            <person name="Davis C.M."/>
            <person name="Simpson J.R."/>
            <person name="Lauterbach L."/>
            <person name="Steele A.D."/>
            <person name="Gui C."/>
            <person name="Meng S."/>
            <person name="Li G."/>
            <person name="Viehrig K."/>
            <person name="Ye F."/>
            <person name="Su P."/>
            <person name="Kiefer A.F."/>
            <person name="Nichols A."/>
            <person name="Cepeda A.J."/>
            <person name="Yan W."/>
            <person name="Fan B."/>
            <person name="Jiang Y."/>
            <person name="Adhikari A."/>
            <person name="Zheng C.-J."/>
            <person name="Schuster L."/>
            <person name="Cowan T.M."/>
            <person name="Smanski M.J."/>
            <person name="Chevrette M.G."/>
            <person name="De Carvalho L.P.S."/>
            <person name="Shen B."/>
        </authorList>
    </citation>
    <scope>NUCLEOTIDE SEQUENCE [LARGE SCALE GENOMIC DNA]</scope>
    <source>
        <strain evidence="2 3">NPDC033039</strain>
    </source>
</reference>
<sequence>MTDQDRGPGSATPPAGSDLGRRVRFRRCRLGLSLAEVAARAGASPGYLRHVEEDPAEPGAEFLLRLADALDTTVAELVGGTVEFPPGLAGAAARPEVLVLDTAACWTHLGTHGVGRVAVTVDDAPAIFPVNYTVTDGGIAFRTAPESGPAAAAGDRAALEVDHLDDAFGEGWSVLVVGPARAVTDPAEDRRLTAAAHSDPWVGARPLWIALDPVHLTGRRIHATGRPAPVSA</sequence>